<feature type="region of interest" description="Disordered" evidence="6">
    <location>
        <begin position="183"/>
        <end position="237"/>
    </location>
</feature>
<reference evidence="7" key="3">
    <citation type="submission" date="2025-09" db="UniProtKB">
        <authorList>
            <consortium name="Ensembl"/>
        </authorList>
    </citation>
    <scope>IDENTIFICATION</scope>
</reference>
<dbReference type="Proteomes" id="UP000002280">
    <property type="component" value="Chromosome 2"/>
</dbReference>
<keyword evidence="8" id="KW-1185">Reference proteome</keyword>
<dbReference type="STRING" id="13616.ENSMODP00000057639"/>
<dbReference type="Ensembl" id="ENSMODT00000081395.1">
    <property type="protein sequence ID" value="ENSMODP00000057639.1"/>
    <property type="gene ID" value="ENSMODG00000016787.4"/>
</dbReference>
<organism evidence="7 8">
    <name type="scientific">Monodelphis domestica</name>
    <name type="common">Gray short-tailed opossum</name>
    <dbReference type="NCBI Taxonomy" id="13616"/>
    <lineage>
        <taxon>Eukaryota</taxon>
        <taxon>Metazoa</taxon>
        <taxon>Chordata</taxon>
        <taxon>Craniata</taxon>
        <taxon>Vertebrata</taxon>
        <taxon>Euteleostomi</taxon>
        <taxon>Mammalia</taxon>
        <taxon>Metatheria</taxon>
        <taxon>Didelphimorphia</taxon>
        <taxon>Didelphidae</taxon>
        <taxon>Monodelphis</taxon>
    </lineage>
</organism>
<dbReference type="GO" id="GO:0005737">
    <property type="term" value="C:cytoplasm"/>
    <property type="evidence" value="ECO:0007669"/>
    <property type="project" value="InterPro"/>
</dbReference>
<dbReference type="InterPro" id="IPR036658">
    <property type="entry name" value="CPI-17_sf"/>
</dbReference>
<dbReference type="GeneTree" id="ENSGT00950000182985"/>
<dbReference type="Pfam" id="PF05361">
    <property type="entry name" value="PP1_inhibitor"/>
    <property type="match status" value="1"/>
</dbReference>
<dbReference type="AlphaFoldDB" id="A0A5F8HC86"/>
<dbReference type="InterPro" id="IPR008025">
    <property type="entry name" value="CPI-17"/>
</dbReference>
<reference evidence="7" key="2">
    <citation type="submission" date="2025-08" db="UniProtKB">
        <authorList>
            <consortium name="Ensembl"/>
        </authorList>
    </citation>
    <scope>IDENTIFICATION</scope>
</reference>
<proteinExistence type="inferred from homology"/>
<feature type="region of interest" description="Disordered" evidence="6">
    <location>
        <begin position="73"/>
        <end position="107"/>
    </location>
</feature>
<feature type="compositionally biased region" description="Low complexity" evidence="6">
    <location>
        <begin position="73"/>
        <end position="84"/>
    </location>
</feature>
<protein>
    <recommendedName>
        <fullName evidence="5">Protein phosphatase 1 regulatory subunit 14</fullName>
    </recommendedName>
</protein>
<evidence type="ECO:0000256" key="4">
    <source>
        <dbReference type="ARBA" id="ARBA00023272"/>
    </source>
</evidence>
<evidence type="ECO:0000256" key="2">
    <source>
        <dbReference type="ARBA" id="ARBA00022553"/>
    </source>
</evidence>
<comment type="similarity">
    <text evidence="1 5">Belongs to the PP1 inhibitor family.</text>
</comment>
<dbReference type="PANTHER" id="PTHR16188">
    <property type="entry name" value="PROTEIN PHOSPHATASE 1 INHIBITOR POTENTIATED BY PROTEIN KINASE C"/>
    <property type="match status" value="1"/>
</dbReference>
<sequence>VPHLRTRALPPLSNLPSRIPRPLAFLPNSGLWSALLPHPGALELRAAGWRGSWAASLRLWSPPPFCLPPSFSFSSSSSLTSQTSRQGVRLESRAEQVPEARPSLASAPPERLLNAGSVASPAGRRTGAAAYLPYLCPRPILPRVRAKQELLPIFSGLKPELALPPARSLSAARALQAGTMSVATGSSEPASGAGGGGSRVFFQSPRAGSGGGSGSSSSAGSGCSTGSGSSREDSAPTVVPAVAGQVQQQQRRHQQGKVTVKYDRKELRKRLVLEEWIVEQLGQLYGCEEEEMPDVEIDIDDLLDADSEEERALKLQEALVDCYKPTEEFIKELLSRIRGMRKLSPPQKKGI</sequence>
<accession>A0A5F8HC86</accession>
<dbReference type="GO" id="GO:0004865">
    <property type="term" value="F:protein serine/threonine phosphatase inhibitor activity"/>
    <property type="evidence" value="ECO:0000318"/>
    <property type="project" value="GO_Central"/>
</dbReference>
<dbReference type="SUPFAM" id="SSF81790">
    <property type="entry name" value="Myosin phosphatase inhibitor 17kDa protein, CPI-17"/>
    <property type="match status" value="1"/>
</dbReference>
<comment type="subcellular location">
    <subcellularLocation>
        <location evidence="5">Membrane</location>
        <topology evidence="5">Peripheral membrane protein</topology>
    </subcellularLocation>
</comment>
<evidence type="ECO:0000256" key="6">
    <source>
        <dbReference type="SAM" id="MobiDB-lite"/>
    </source>
</evidence>
<dbReference type="Gene3D" id="1.10.150.220">
    <property type="entry name" value="CPI-17"/>
    <property type="match status" value="1"/>
</dbReference>
<dbReference type="PANTHER" id="PTHR16188:SF6">
    <property type="entry name" value="PROTEIN PHOSPHATASE 1 REGULATORY SUBUNIT 14C"/>
    <property type="match status" value="1"/>
</dbReference>
<feature type="compositionally biased region" description="Basic and acidic residues" evidence="6">
    <location>
        <begin position="88"/>
        <end position="98"/>
    </location>
</feature>
<evidence type="ECO:0000313" key="8">
    <source>
        <dbReference type="Proteomes" id="UP000002280"/>
    </source>
</evidence>
<dbReference type="Bgee" id="ENSMODG00000016787">
    <property type="expression patterns" value="Expressed in heart and 16 other cell types or tissues"/>
</dbReference>
<keyword evidence="4 5" id="KW-0650">Protein phosphatase inhibitor</keyword>
<reference evidence="7 8" key="1">
    <citation type="journal article" date="2007" name="Nature">
        <title>Genome of the marsupial Monodelphis domestica reveals innovation in non-coding sequences.</title>
        <authorList>
            <person name="Mikkelsen T.S."/>
            <person name="Wakefield M.J."/>
            <person name="Aken B."/>
            <person name="Amemiya C.T."/>
            <person name="Chang J.L."/>
            <person name="Duke S."/>
            <person name="Garber M."/>
            <person name="Gentles A.J."/>
            <person name="Goodstadt L."/>
            <person name="Heger A."/>
            <person name="Jurka J."/>
            <person name="Kamal M."/>
            <person name="Mauceli E."/>
            <person name="Searle S.M."/>
            <person name="Sharpe T."/>
            <person name="Baker M.L."/>
            <person name="Batzer M.A."/>
            <person name="Benos P.V."/>
            <person name="Belov K."/>
            <person name="Clamp M."/>
            <person name="Cook A."/>
            <person name="Cuff J."/>
            <person name="Das R."/>
            <person name="Davidow L."/>
            <person name="Deakin J.E."/>
            <person name="Fazzari M.J."/>
            <person name="Glass J.L."/>
            <person name="Grabherr M."/>
            <person name="Greally J.M."/>
            <person name="Gu W."/>
            <person name="Hore T.A."/>
            <person name="Huttley G.A."/>
            <person name="Kleber M."/>
            <person name="Jirtle R.L."/>
            <person name="Koina E."/>
            <person name="Lee J.T."/>
            <person name="Mahony S."/>
            <person name="Marra M.A."/>
            <person name="Miller R.D."/>
            <person name="Nicholls R.D."/>
            <person name="Oda M."/>
            <person name="Papenfuss A.T."/>
            <person name="Parra Z.E."/>
            <person name="Pollock D.D."/>
            <person name="Ray D.A."/>
            <person name="Schein J.E."/>
            <person name="Speed T.P."/>
            <person name="Thompson K."/>
            <person name="VandeBerg J.L."/>
            <person name="Wade C.M."/>
            <person name="Walker J.A."/>
            <person name="Waters P.D."/>
            <person name="Webber C."/>
            <person name="Weidman J.R."/>
            <person name="Xie X."/>
            <person name="Zody M.C."/>
            <person name="Baldwin J."/>
            <person name="Abdouelleil A."/>
            <person name="Abdulkadir J."/>
            <person name="Abebe A."/>
            <person name="Abera B."/>
            <person name="Abreu J."/>
            <person name="Acer S.C."/>
            <person name="Aftuck L."/>
            <person name="Alexander A."/>
            <person name="An P."/>
            <person name="Anderson E."/>
            <person name="Anderson S."/>
            <person name="Arachi H."/>
            <person name="Azer M."/>
            <person name="Bachantsang P."/>
            <person name="Barry A."/>
            <person name="Bayul T."/>
            <person name="Berlin A."/>
            <person name="Bessette D."/>
            <person name="Bloom T."/>
            <person name="Bloom T."/>
            <person name="Boguslavskiy L."/>
            <person name="Bonnet C."/>
            <person name="Boukhgalter B."/>
            <person name="Bourzgui I."/>
            <person name="Brown A."/>
            <person name="Cahill P."/>
            <person name="Channer S."/>
            <person name="Cheshatsang Y."/>
            <person name="Chuda L."/>
            <person name="Citroen M."/>
            <person name="Collymore A."/>
            <person name="Cooke P."/>
            <person name="Costello M."/>
            <person name="D'Aco K."/>
            <person name="Daza R."/>
            <person name="De Haan G."/>
            <person name="DeGray S."/>
            <person name="DeMaso C."/>
            <person name="Dhargay N."/>
            <person name="Dooley K."/>
            <person name="Dooley E."/>
            <person name="Doricent M."/>
            <person name="Dorje P."/>
            <person name="Dorjee K."/>
            <person name="Dupes A."/>
            <person name="Elong R."/>
            <person name="Falk J."/>
            <person name="Farina A."/>
            <person name="Faro S."/>
            <person name="Ferguson D."/>
            <person name="Fisher S."/>
            <person name="Foley C.D."/>
            <person name="Franke A."/>
            <person name="Friedrich D."/>
            <person name="Gadbois L."/>
            <person name="Gearin G."/>
            <person name="Gearin C.R."/>
            <person name="Giannoukos G."/>
            <person name="Goode T."/>
            <person name="Graham J."/>
            <person name="Grandbois E."/>
            <person name="Grewal S."/>
            <person name="Gyaltsen K."/>
            <person name="Hafez N."/>
            <person name="Hagos B."/>
            <person name="Hall J."/>
            <person name="Henson C."/>
            <person name="Hollinger A."/>
            <person name="Honan T."/>
            <person name="Huard M.D."/>
            <person name="Hughes L."/>
            <person name="Hurhula B."/>
            <person name="Husby M.E."/>
            <person name="Kamat A."/>
            <person name="Kanga B."/>
            <person name="Kashin S."/>
            <person name="Khazanovich D."/>
            <person name="Kisner P."/>
            <person name="Lance K."/>
            <person name="Lara M."/>
            <person name="Lee W."/>
            <person name="Lennon N."/>
            <person name="Letendre F."/>
            <person name="LeVine R."/>
            <person name="Lipovsky A."/>
            <person name="Liu X."/>
            <person name="Liu J."/>
            <person name="Liu S."/>
            <person name="Lokyitsang T."/>
            <person name="Lokyitsang Y."/>
            <person name="Lubonja R."/>
            <person name="Lui A."/>
            <person name="MacDonald P."/>
            <person name="Magnisalis V."/>
            <person name="Maru K."/>
            <person name="Matthews C."/>
            <person name="McCusker W."/>
            <person name="McDonough S."/>
            <person name="Mehta T."/>
            <person name="Meldrim J."/>
            <person name="Meneus L."/>
            <person name="Mihai O."/>
            <person name="Mihalev A."/>
            <person name="Mihova T."/>
            <person name="Mittelman R."/>
            <person name="Mlenga V."/>
            <person name="Montmayeur A."/>
            <person name="Mulrain L."/>
            <person name="Navidi A."/>
            <person name="Naylor J."/>
            <person name="Negash T."/>
            <person name="Nguyen T."/>
            <person name="Nguyen N."/>
            <person name="Nicol R."/>
            <person name="Norbu C."/>
            <person name="Norbu N."/>
            <person name="Novod N."/>
            <person name="O'Neill B."/>
            <person name="Osman S."/>
            <person name="Markiewicz E."/>
            <person name="Oyono O.L."/>
            <person name="Patti C."/>
            <person name="Phunkhang P."/>
            <person name="Pierre F."/>
            <person name="Priest M."/>
            <person name="Raghuraman S."/>
            <person name="Rege F."/>
            <person name="Reyes R."/>
            <person name="Rise C."/>
            <person name="Rogov P."/>
            <person name="Ross K."/>
            <person name="Ryan E."/>
            <person name="Settipalli S."/>
            <person name="Shea T."/>
            <person name="Sherpa N."/>
            <person name="Shi L."/>
            <person name="Shih D."/>
            <person name="Sparrow T."/>
            <person name="Spaulding J."/>
            <person name="Stalker J."/>
            <person name="Stange-Thomann N."/>
            <person name="Stavropoulos S."/>
            <person name="Stone C."/>
            <person name="Strader C."/>
            <person name="Tesfaye S."/>
            <person name="Thomson T."/>
            <person name="Thoulutsang Y."/>
            <person name="Thoulutsang D."/>
            <person name="Topham K."/>
            <person name="Topping I."/>
            <person name="Tsamla T."/>
            <person name="Vassiliev H."/>
            <person name="Vo A."/>
            <person name="Wangchuk T."/>
            <person name="Wangdi T."/>
            <person name="Weiand M."/>
            <person name="Wilkinson J."/>
            <person name="Wilson A."/>
            <person name="Yadav S."/>
            <person name="Young G."/>
            <person name="Yu Q."/>
            <person name="Zembek L."/>
            <person name="Zhong D."/>
            <person name="Zimmer A."/>
            <person name="Zwirko Z."/>
            <person name="Jaffe D.B."/>
            <person name="Alvarez P."/>
            <person name="Brockman W."/>
            <person name="Butler J."/>
            <person name="Chin C."/>
            <person name="Gnerre S."/>
            <person name="MacCallum I."/>
            <person name="Graves J.A."/>
            <person name="Ponting C.P."/>
            <person name="Breen M."/>
            <person name="Samollow P.B."/>
            <person name="Lander E.S."/>
            <person name="Lindblad-Toh K."/>
        </authorList>
    </citation>
    <scope>NUCLEOTIDE SEQUENCE [LARGE SCALE GENOMIC DNA]</scope>
</reference>
<dbReference type="FunFam" id="1.10.150.220:FF:000001">
    <property type="entry name" value="Phosphatase 1, regulatory (Inhibitor) subunit 14C"/>
    <property type="match status" value="1"/>
</dbReference>
<feature type="compositionally biased region" description="Low complexity" evidence="6">
    <location>
        <begin position="215"/>
        <end position="229"/>
    </location>
</feature>
<keyword evidence="3" id="KW-0007">Acetylation</keyword>
<dbReference type="InParanoid" id="A0A5F8HC86"/>
<evidence type="ECO:0000256" key="1">
    <source>
        <dbReference type="ARBA" id="ARBA00005483"/>
    </source>
</evidence>
<evidence type="ECO:0000256" key="5">
    <source>
        <dbReference type="RuleBase" id="RU369059"/>
    </source>
</evidence>
<keyword evidence="2 5" id="KW-0597">Phosphoprotein</keyword>
<comment type="function">
    <text evidence="5">Inhibitor of PPP1CA.</text>
</comment>
<evidence type="ECO:0000313" key="7">
    <source>
        <dbReference type="Ensembl" id="ENSMODP00000057639.1"/>
    </source>
</evidence>
<keyword evidence="5" id="KW-0472">Membrane</keyword>
<dbReference type="GO" id="GO:0016020">
    <property type="term" value="C:membrane"/>
    <property type="evidence" value="ECO:0007669"/>
    <property type="project" value="UniProtKB-SubCell"/>
</dbReference>
<name>A0A5F8HC86_MONDO</name>
<evidence type="ECO:0000256" key="3">
    <source>
        <dbReference type="ARBA" id="ARBA00022990"/>
    </source>
</evidence>